<dbReference type="RefSeq" id="WP_107035874.1">
    <property type="nucleotide sequence ID" value="NZ_CAOMFE010000041.1"/>
</dbReference>
<dbReference type="Proteomes" id="UP000244925">
    <property type="component" value="Unassembled WGS sequence"/>
</dbReference>
<gene>
    <name evidence="2" type="ORF">C5O25_06220</name>
</gene>
<dbReference type="AlphaFoldDB" id="A0A2V1ISQ2"/>
<sequence>MMQFRTPVAPLRHQGIVDHRTPVVTLGSCFADAVARRLSDRLFAVTANPFGTLYNPASIAAAARRISGGTEFTPDELFCHERRWRSWLCHTLLSFEGTAEEAATQFNRHLAKASEALRQSRVAIVTLGTAWVFALRSTGETVANCHKLSSELFERRMLNVDESARLITEACESMRSASPGLTVILSVSPIRHAADGHHGNQLSKSTLMLAAEEAIARLDRPDAPAIYFPAFEAVIDDLRDYRFYDTDMRHPTSQAADYVFGLFAESFFTSDTASLSERCLRLTRRLAHRPLTGQPDAAFTAATAAMARELAESHPYLRNVIPNI</sequence>
<dbReference type="EMBL" id="PUBV01000010">
    <property type="protein sequence ID" value="PWB07728.1"/>
    <property type="molecule type" value="Genomic_DNA"/>
</dbReference>
<dbReference type="Pfam" id="PF08885">
    <property type="entry name" value="GSCFA"/>
    <property type="match status" value="1"/>
</dbReference>
<comment type="caution">
    <text evidence="2">The sequence shown here is derived from an EMBL/GenBank/DDBJ whole genome shotgun (WGS) entry which is preliminary data.</text>
</comment>
<evidence type="ECO:0000313" key="3">
    <source>
        <dbReference type="Proteomes" id="UP000244925"/>
    </source>
</evidence>
<keyword evidence="3" id="KW-1185">Reference proteome</keyword>
<dbReference type="GeneID" id="93425166"/>
<evidence type="ECO:0000313" key="2">
    <source>
        <dbReference type="EMBL" id="PWB07728.1"/>
    </source>
</evidence>
<proteinExistence type="predicted"/>
<protein>
    <recommendedName>
        <fullName evidence="1">GSCFA domain-containing protein</fullName>
    </recommendedName>
</protein>
<evidence type="ECO:0000259" key="1">
    <source>
        <dbReference type="Pfam" id="PF08885"/>
    </source>
</evidence>
<dbReference type="InterPro" id="IPR014982">
    <property type="entry name" value="GSCFA"/>
</dbReference>
<name>A0A2V1ISQ2_9BACT</name>
<accession>A0A2V1ISQ2</accession>
<reference evidence="3" key="1">
    <citation type="submission" date="2018-02" db="EMBL/GenBank/DDBJ databases">
        <authorList>
            <person name="Clavel T."/>
            <person name="Strowig T."/>
        </authorList>
    </citation>
    <scope>NUCLEOTIDE SEQUENCE [LARGE SCALE GENOMIC DNA]</scope>
    <source>
        <strain evidence="3">DSM 100764</strain>
    </source>
</reference>
<organism evidence="2 3">
    <name type="scientific">Paramuribaculum intestinale</name>
    <dbReference type="NCBI Taxonomy" id="2094151"/>
    <lineage>
        <taxon>Bacteria</taxon>
        <taxon>Pseudomonadati</taxon>
        <taxon>Bacteroidota</taxon>
        <taxon>Bacteroidia</taxon>
        <taxon>Bacteroidales</taxon>
        <taxon>Muribaculaceae</taxon>
        <taxon>Paramuribaculum</taxon>
    </lineage>
</organism>
<feature type="domain" description="GSCFA" evidence="1">
    <location>
        <begin position="23"/>
        <end position="263"/>
    </location>
</feature>